<protein>
    <recommendedName>
        <fullName evidence="4 6">dTDP-4-dehydrorhamnose reductase</fullName>
        <ecNumber evidence="3 6">1.1.1.133</ecNumber>
    </recommendedName>
</protein>
<feature type="domain" description="RmlD-like substrate binding" evidence="7">
    <location>
        <begin position="1"/>
        <end position="286"/>
    </location>
</feature>
<dbReference type="Pfam" id="PF04321">
    <property type="entry name" value="RmlD_sub_bind"/>
    <property type="match status" value="1"/>
</dbReference>
<evidence type="ECO:0000256" key="1">
    <source>
        <dbReference type="ARBA" id="ARBA00004781"/>
    </source>
</evidence>
<dbReference type="PANTHER" id="PTHR10491">
    <property type="entry name" value="DTDP-4-DEHYDRORHAMNOSE REDUCTASE"/>
    <property type="match status" value="1"/>
</dbReference>
<organism evidence="8 9">
    <name type="scientific">Chryseolinea soli</name>
    <dbReference type="NCBI Taxonomy" id="2321403"/>
    <lineage>
        <taxon>Bacteria</taxon>
        <taxon>Pseudomonadati</taxon>
        <taxon>Bacteroidota</taxon>
        <taxon>Cytophagia</taxon>
        <taxon>Cytophagales</taxon>
        <taxon>Fulvivirgaceae</taxon>
        <taxon>Chryseolinea</taxon>
    </lineage>
</organism>
<keyword evidence="9" id="KW-1185">Reference proteome</keyword>
<comment type="function">
    <text evidence="6">Catalyzes the reduction of dTDP-6-deoxy-L-lyxo-4-hexulose to yield dTDP-L-rhamnose.</text>
</comment>
<evidence type="ECO:0000256" key="5">
    <source>
        <dbReference type="ARBA" id="ARBA00048200"/>
    </source>
</evidence>
<gene>
    <name evidence="8" type="primary">rfbD</name>
    <name evidence="8" type="ORF">D4L85_11155</name>
</gene>
<dbReference type="AlphaFoldDB" id="A0A385SKT2"/>
<name>A0A385SKT2_9BACT</name>
<dbReference type="UniPathway" id="UPA00124"/>
<evidence type="ECO:0000259" key="7">
    <source>
        <dbReference type="Pfam" id="PF04321"/>
    </source>
</evidence>
<evidence type="ECO:0000256" key="3">
    <source>
        <dbReference type="ARBA" id="ARBA00012929"/>
    </source>
</evidence>
<keyword evidence="6" id="KW-0521">NADP</keyword>
<dbReference type="GO" id="GO:0008831">
    <property type="term" value="F:dTDP-4-dehydrorhamnose reductase activity"/>
    <property type="evidence" value="ECO:0007669"/>
    <property type="project" value="UniProtKB-EC"/>
</dbReference>
<evidence type="ECO:0000256" key="6">
    <source>
        <dbReference type="RuleBase" id="RU364082"/>
    </source>
</evidence>
<evidence type="ECO:0000313" key="9">
    <source>
        <dbReference type="Proteomes" id="UP000266183"/>
    </source>
</evidence>
<evidence type="ECO:0000256" key="4">
    <source>
        <dbReference type="ARBA" id="ARBA00017099"/>
    </source>
</evidence>
<dbReference type="EC" id="1.1.1.133" evidence="3 6"/>
<dbReference type="InterPro" id="IPR036291">
    <property type="entry name" value="NAD(P)-bd_dom_sf"/>
</dbReference>
<comment type="similarity">
    <text evidence="2 6">Belongs to the dTDP-4-dehydrorhamnose reductase family.</text>
</comment>
<dbReference type="CDD" id="cd05254">
    <property type="entry name" value="dTDP_HR_like_SDR_e"/>
    <property type="match status" value="1"/>
</dbReference>
<reference evidence="9" key="1">
    <citation type="submission" date="2018-09" db="EMBL/GenBank/DDBJ databases">
        <title>Chryseolinea sp. KIS68-18 isolated from soil.</title>
        <authorList>
            <person name="Weon H.-Y."/>
            <person name="Kwon S.-W."/>
            <person name="Lee S.A."/>
        </authorList>
    </citation>
    <scope>NUCLEOTIDE SEQUENCE [LARGE SCALE GENOMIC DNA]</scope>
    <source>
        <strain evidence="9">KIS68-18</strain>
    </source>
</reference>
<evidence type="ECO:0000256" key="2">
    <source>
        <dbReference type="ARBA" id="ARBA00010944"/>
    </source>
</evidence>
<sequence length="288" mass="32196">MKILVTGSNGQLGSELKLLAAVYKTFDFTFIDVEEVDLTQADSIRSYFAAKQFDFLIHCAAYTAVDKAEEESRLAYAINADAVKTLAEVCVEKKIRMIYISTDYVFDGEANQPLTEMAVPSPVSVYGKSKREGENHVLSILSNAYIIRTAWVYSTFGKNFVKSIRHLASQRESLGVVCDQIGTPTYAFDLASAILQIVEAVAQGRVDEPGIYHYTNEGVTSWYDFAYFLVRESKLNCRIQPISTAQYKTAAVRPKFSLLDKSKIKATFALQIPHWSESLKVCIEKLSS</sequence>
<dbReference type="InterPro" id="IPR029903">
    <property type="entry name" value="RmlD-like-bd"/>
</dbReference>
<comment type="catalytic activity">
    <reaction evidence="5">
        <text>dTDP-beta-L-rhamnose + NADP(+) = dTDP-4-dehydro-beta-L-rhamnose + NADPH + H(+)</text>
        <dbReference type="Rhea" id="RHEA:21796"/>
        <dbReference type="ChEBI" id="CHEBI:15378"/>
        <dbReference type="ChEBI" id="CHEBI:57510"/>
        <dbReference type="ChEBI" id="CHEBI:57783"/>
        <dbReference type="ChEBI" id="CHEBI:58349"/>
        <dbReference type="ChEBI" id="CHEBI:62830"/>
        <dbReference type="EC" id="1.1.1.133"/>
    </reaction>
</comment>
<dbReference type="RefSeq" id="WP_119754378.1">
    <property type="nucleotide sequence ID" value="NZ_CP032382.1"/>
</dbReference>
<accession>A0A385SKT2</accession>
<keyword evidence="6 8" id="KW-0560">Oxidoreductase</keyword>
<dbReference type="InterPro" id="IPR005913">
    <property type="entry name" value="dTDP_dehydrorham_reduct"/>
</dbReference>
<evidence type="ECO:0000313" key="8">
    <source>
        <dbReference type="EMBL" id="AYB31096.1"/>
    </source>
</evidence>
<dbReference type="GO" id="GO:0005829">
    <property type="term" value="C:cytosol"/>
    <property type="evidence" value="ECO:0007669"/>
    <property type="project" value="TreeGrafter"/>
</dbReference>
<dbReference type="EMBL" id="CP032382">
    <property type="protein sequence ID" value="AYB31096.1"/>
    <property type="molecule type" value="Genomic_DNA"/>
</dbReference>
<dbReference type="Gene3D" id="3.90.25.10">
    <property type="entry name" value="UDP-galactose 4-epimerase, domain 1"/>
    <property type="match status" value="1"/>
</dbReference>
<proteinExistence type="inferred from homology"/>
<dbReference type="Gene3D" id="3.40.50.720">
    <property type="entry name" value="NAD(P)-binding Rossmann-like Domain"/>
    <property type="match status" value="1"/>
</dbReference>
<comment type="pathway">
    <text evidence="1 6">Carbohydrate biosynthesis; dTDP-L-rhamnose biosynthesis.</text>
</comment>
<dbReference type="PANTHER" id="PTHR10491:SF4">
    <property type="entry name" value="METHIONINE ADENOSYLTRANSFERASE 2 SUBUNIT BETA"/>
    <property type="match status" value="1"/>
</dbReference>
<dbReference type="KEGG" id="chk:D4L85_11155"/>
<dbReference type="Proteomes" id="UP000266183">
    <property type="component" value="Chromosome"/>
</dbReference>
<dbReference type="GO" id="GO:0019305">
    <property type="term" value="P:dTDP-rhamnose biosynthetic process"/>
    <property type="evidence" value="ECO:0007669"/>
    <property type="project" value="UniProtKB-UniPathway"/>
</dbReference>
<dbReference type="SUPFAM" id="SSF51735">
    <property type="entry name" value="NAD(P)-binding Rossmann-fold domains"/>
    <property type="match status" value="1"/>
</dbReference>
<dbReference type="NCBIfam" id="TIGR01214">
    <property type="entry name" value="rmlD"/>
    <property type="match status" value="1"/>
</dbReference>
<dbReference type="OrthoDB" id="9803892at2"/>